<dbReference type="EMBL" id="AP025564">
    <property type="protein sequence ID" value="BDE97920.1"/>
    <property type="molecule type" value="Genomic_DNA"/>
</dbReference>
<proteinExistence type="inferred from homology"/>
<feature type="transmembrane region" description="Helical" evidence="7">
    <location>
        <begin position="220"/>
        <end position="246"/>
    </location>
</feature>
<feature type="domain" description="Prepilin type IV endopeptidase peptidase" evidence="8">
    <location>
        <begin position="116"/>
        <end position="243"/>
    </location>
</feature>
<evidence type="ECO:0000256" key="3">
    <source>
        <dbReference type="ARBA" id="ARBA00022475"/>
    </source>
</evidence>
<evidence type="ECO:0000259" key="8">
    <source>
        <dbReference type="Pfam" id="PF01478"/>
    </source>
</evidence>
<dbReference type="PANTHER" id="PTHR30487">
    <property type="entry name" value="TYPE 4 PREPILIN-LIKE PROTEINS LEADER PEPTIDE-PROCESSING ENZYME"/>
    <property type="match status" value="1"/>
</dbReference>
<feature type="transmembrane region" description="Helical" evidence="7">
    <location>
        <begin position="278"/>
        <end position="301"/>
    </location>
</feature>
<dbReference type="Pfam" id="PF06750">
    <property type="entry name" value="A24_N_bact"/>
    <property type="match status" value="1"/>
</dbReference>
<comment type="similarity">
    <text evidence="2">Belongs to the peptidase A24 family.</text>
</comment>
<dbReference type="Proteomes" id="UP001320544">
    <property type="component" value="Chromosome"/>
</dbReference>
<dbReference type="InterPro" id="IPR050882">
    <property type="entry name" value="Prepilin_peptidase/N-MTase"/>
</dbReference>
<dbReference type="InterPro" id="IPR010627">
    <property type="entry name" value="Prepilin_pept_A24_N"/>
</dbReference>
<comment type="subcellular location">
    <subcellularLocation>
        <location evidence="1">Cell membrane</location>
        <topology evidence="1">Multi-pass membrane protein</topology>
    </subcellularLocation>
</comment>
<evidence type="ECO:0000313" key="11">
    <source>
        <dbReference type="Proteomes" id="UP001320544"/>
    </source>
</evidence>
<keyword evidence="6 7" id="KW-0472">Membrane</keyword>
<protein>
    <submittedName>
        <fullName evidence="10">Type 4 prepilin-like proteins leader peptide-processing enzyme</fullName>
    </submittedName>
</protein>
<evidence type="ECO:0000256" key="4">
    <source>
        <dbReference type="ARBA" id="ARBA00022692"/>
    </source>
</evidence>
<dbReference type="Pfam" id="PF01478">
    <property type="entry name" value="Peptidase_A24"/>
    <property type="match status" value="1"/>
</dbReference>
<feature type="transmembrane region" description="Helical" evidence="7">
    <location>
        <begin position="85"/>
        <end position="105"/>
    </location>
</feature>
<name>A0ABN6MIY0_9ACTN</name>
<evidence type="ECO:0000256" key="5">
    <source>
        <dbReference type="ARBA" id="ARBA00022989"/>
    </source>
</evidence>
<evidence type="ECO:0000259" key="9">
    <source>
        <dbReference type="Pfam" id="PF06750"/>
    </source>
</evidence>
<evidence type="ECO:0000256" key="6">
    <source>
        <dbReference type="ARBA" id="ARBA00023136"/>
    </source>
</evidence>
<dbReference type="PANTHER" id="PTHR30487:SF0">
    <property type="entry name" value="PREPILIN LEADER PEPTIDASE_N-METHYLTRANSFERASE-RELATED"/>
    <property type="match status" value="1"/>
</dbReference>
<organism evidence="10 11">
    <name type="scientific">Raoultibacter timonensis</name>
    <dbReference type="NCBI Taxonomy" id="1907662"/>
    <lineage>
        <taxon>Bacteria</taxon>
        <taxon>Bacillati</taxon>
        <taxon>Actinomycetota</taxon>
        <taxon>Coriobacteriia</taxon>
        <taxon>Eggerthellales</taxon>
        <taxon>Eggerthellaceae</taxon>
        <taxon>Raoultibacter</taxon>
    </lineage>
</organism>
<dbReference type="RefSeq" id="WP_244387395.1">
    <property type="nucleotide sequence ID" value="NZ_AP025564.1"/>
</dbReference>
<evidence type="ECO:0000256" key="2">
    <source>
        <dbReference type="ARBA" id="ARBA00005801"/>
    </source>
</evidence>
<accession>A0ABN6MIY0</accession>
<keyword evidence="5 7" id="KW-1133">Transmembrane helix</keyword>
<feature type="transmembrane region" description="Helical" evidence="7">
    <location>
        <begin position="111"/>
        <end position="129"/>
    </location>
</feature>
<keyword evidence="3" id="KW-1003">Cell membrane</keyword>
<feature type="transmembrane region" description="Helical" evidence="7">
    <location>
        <begin position="174"/>
        <end position="199"/>
    </location>
</feature>
<reference evidence="10 11" key="1">
    <citation type="submission" date="2022-01" db="EMBL/GenBank/DDBJ databases">
        <title>Novel bile acid biosynthetic pathways are enriched in the microbiome of centenarians.</title>
        <authorList>
            <person name="Sato Y."/>
            <person name="Atarashi K."/>
            <person name="Plichta R.D."/>
            <person name="Arai Y."/>
            <person name="Sasajima S."/>
            <person name="Kearney M.S."/>
            <person name="Suda W."/>
            <person name="Takeshita K."/>
            <person name="Sasaki T."/>
            <person name="Okamoto S."/>
            <person name="Skelly N.A."/>
            <person name="Okamura Y."/>
            <person name="Vlamakis H."/>
            <person name="Li Y."/>
            <person name="Tanoue T."/>
            <person name="Takei H."/>
            <person name="Nittono H."/>
            <person name="Narushima S."/>
            <person name="Irie J."/>
            <person name="Itoh H."/>
            <person name="Moriya K."/>
            <person name="Sugiura Y."/>
            <person name="Suematsu M."/>
            <person name="Moritoki N."/>
            <person name="Shibata S."/>
            <person name="Littman R.D."/>
            <person name="Fischbach A.M."/>
            <person name="Uwamino Y."/>
            <person name="Inoue T."/>
            <person name="Honda A."/>
            <person name="Hattori M."/>
            <person name="Murai T."/>
            <person name="Xavier J.R."/>
            <person name="Hirose N."/>
            <person name="Honda K."/>
        </authorList>
    </citation>
    <scope>NUCLEOTIDE SEQUENCE [LARGE SCALE GENOMIC DNA]</scope>
    <source>
        <strain evidence="10 11">CE91-St30</strain>
    </source>
</reference>
<feature type="transmembrane region" description="Helical" evidence="7">
    <location>
        <begin position="136"/>
        <end position="154"/>
    </location>
</feature>
<evidence type="ECO:0000256" key="7">
    <source>
        <dbReference type="SAM" id="Phobius"/>
    </source>
</evidence>
<evidence type="ECO:0000313" key="10">
    <source>
        <dbReference type="EMBL" id="BDE97920.1"/>
    </source>
</evidence>
<feature type="domain" description="Prepilin peptidase A24 N-terminal" evidence="9">
    <location>
        <begin position="22"/>
        <end position="103"/>
    </location>
</feature>
<evidence type="ECO:0000256" key="1">
    <source>
        <dbReference type="ARBA" id="ARBA00004651"/>
    </source>
</evidence>
<keyword evidence="11" id="KW-1185">Reference proteome</keyword>
<sequence length="305" mass="32147">MTTSLFDIAPGLATYLLVLVAVLGACMGSFMNCLAWRLVGGQSVLSGRSYCPRCKEQLTAVDLIPIVSWVALRGRCRHCKKRIPVRYVLVEIVMAAVFVAIVLVYGFTVQALAYGVLACILCGVTLVDADTYTIPNGFILAGIATWALTVWFMGVPPQGFWPGSDFATQFGDGFLPVLIDGIAGGLLLGGGILAFSLLFEQVTKRESLGGGDVKLLFVTGLFLGAPLGLFGLLLACFVGIIIAFVLRLSGGLPGSDVLNESDGGPGEPESLKTRAIPFGPAIAVATVLTLLIGSPCMTWYVGLFM</sequence>
<feature type="transmembrane region" description="Helical" evidence="7">
    <location>
        <begin position="12"/>
        <end position="39"/>
    </location>
</feature>
<dbReference type="InterPro" id="IPR000045">
    <property type="entry name" value="Prepilin_IV_endopep_pep"/>
</dbReference>
<keyword evidence="4 7" id="KW-0812">Transmembrane</keyword>
<gene>
    <name evidence="10" type="primary">pilD</name>
    <name evidence="10" type="ORF">CE91St30_32530</name>
</gene>
<dbReference type="Gene3D" id="1.20.120.1220">
    <property type="match status" value="1"/>
</dbReference>